<reference evidence="4" key="3">
    <citation type="submission" date="2025-09" db="UniProtKB">
        <authorList>
            <consortium name="Ensembl"/>
        </authorList>
    </citation>
    <scope>IDENTIFICATION</scope>
</reference>
<dbReference type="Ensembl" id="ENSLCAT00010053349.1">
    <property type="protein sequence ID" value="ENSLCAP00010052002.1"/>
    <property type="gene ID" value="ENSLCAG00010024207.1"/>
</dbReference>
<sequence length="225" mass="25517">MAEEPAEFIQLLRSQKAKLIEILSGDADFVLQHADSRNLLSPQGYEKVKSCRVPSEKVTDLLDHIIQRGPAKAQGLLELLKDQELQETFPLLHFVKDLQVSTPSSETTRKRKQAPELQETIPAKQSSNSGSCLVTEKQLMIVARAIGKCWREVGRLALDIPSVKLEQFEEDNSLHVERVFAMLRYWRTCQREKATAAHLHSLLSQDDWALPPDKIDFLLDTDFTG</sequence>
<feature type="region of interest" description="Disordered" evidence="1">
    <location>
        <begin position="103"/>
        <end position="129"/>
    </location>
</feature>
<dbReference type="CDD" id="cd01670">
    <property type="entry name" value="Death"/>
    <property type="match status" value="1"/>
</dbReference>
<evidence type="ECO:0000256" key="1">
    <source>
        <dbReference type="SAM" id="MobiDB-lite"/>
    </source>
</evidence>
<dbReference type="GO" id="GO:0007165">
    <property type="term" value="P:signal transduction"/>
    <property type="evidence" value="ECO:0007669"/>
    <property type="project" value="InterPro"/>
</dbReference>
<protein>
    <submittedName>
        <fullName evidence="4">Zgc:174906</fullName>
    </submittedName>
</protein>
<dbReference type="Pfam" id="PF00619">
    <property type="entry name" value="CARD"/>
    <property type="match status" value="1"/>
</dbReference>
<evidence type="ECO:0000259" key="2">
    <source>
        <dbReference type="PROSITE" id="PS50017"/>
    </source>
</evidence>
<evidence type="ECO:0000313" key="5">
    <source>
        <dbReference type="Proteomes" id="UP000314980"/>
    </source>
</evidence>
<dbReference type="PROSITE" id="PS50017">
    <property type="entry name" value="DEATH_DOMAIN"/>
    <property type="match status" value="1"/>
</dbReference>
<dbReference type="InterPro" id="IPR011029">
    <property type="entry name" value="DEATH-like_dom_sf"/>
</dbReference>
<name>A0A4W6FLV3_LATCA</name>
<reference evidence="4" key="2">
    <citation type="submission" date="2025-08" db="UniProtKB">
        <authorList>
            <consortium name="Ensembl"/>
        </authorList>
    </citation>
    <scope>IDENTIFICATION</scope>
</reference>
<reference evidence="5" key="1">
    <citation type="submission" date="2015-09" db="EMBL/GenBank/DDBJ databases">
        <authorList>
            <person name="Sai Rama Sridatta P."/>
        </authorList>
    </citation>
    <scope>NUCLEOTIDE SEQUENCE [LARGE SCALE GENOMIC DNA]</scope>
</reference>
<dbReference type="GO" id="GO:0042981">
    <property type="term" value="P:regulation of apoptotic process"/>
    <property type="evidence" value="ECO:0007669"/>
    <property type="project" value="InterPro"/>
</dbReference>
<accession>A0A4W6FLV3</accession>
<dbReference type="InterPro" id="IPR001315">
    <property type="entry name" value="CARD"/>
</dbReference>
<evidence type="ECO:0000259" key="3">
    <source>
        <dbReference type="PROSITE" id="PS50209"/>
    </source>
</evidence>
<dbReference type="Proteomes" id="UP000314980">
    <property type="component" value="Unassembled WGS sequence"/>
</dbReference>
<dbReference type="GeneTree" id="ENSGT00540000073797"/>
<dbReference type="AlphaFoldDB" id="A0A4W6FLV3"/>
<organism evidence="4 5">
    <name type="scientific">Lates calcarifer</name>
    <name type="common">Barramundi</name>
    <name type="synonym">Holocentrus calcarifer</name>
    <dbReference type="NCBI Taxonomy" id="8187"/>
    <lineage>
        <taxon>Eukaryota</taxon>
        <taxon>Metazoa</taxon>
        <taxon>Chordata</taxon>
        <taxon>Craniata</taxon>
        <taxon>Vertebrata</taxon>
        <taxon>Euteleostomi</taxon>
        <taxon>Actinopterygii</taxon>
        <taxon>Neopterygii</taxon>
        <taxon>Teleostei</taxon>
        <taxon>Neoteleostei</taxon>
        <taxon>Acanthomorphata</taxon>
        <taxon>Carangaria</taxon>
        <taxon>Carangaria incertae sedis</taxon>
        <taxon>Centropomidae</taxon>
        <taxon>Lates</taxon>
    </lineage>
</organism>
<evidence type="ECO:0000313" key="4">
    <source>
        <dbReference type="Ensembl" id="ENSLCAP00010052002.1"/>
    </source>
</evidence>
<dbReference type="CDD" id="cd01671">
    <property type="entry name" value="CARD"/>
    <property type="match status" value="1"/>
</dbReference>
<dbReference type="InterPro" id="IPR000488">
    <property type="entry name" value="Death_dom"/>
</dbReference>
<proteinExistence type="predicted"/>
<dbReference type="InParanoid" id="A0A4W6FLV3"/>
<dbReference type="Pfam" id="PF00531">
    <property type="entry name" value="Death"/>
    <property type="match status" value="1"/>
</dbReference>
<keyword evidence="5" id="KW-1185">Reference proteome</keyword>
<dbReference type="SUPFAM" id="SSF47986">
    <property type="entry name" value="DEATH domain"/>
    <property type="match status" value="2"/>
</dbReference>
<dbReference type="PROSITE" id="PS50209">
    <property type="entry name" value="CARD"/>
    <property type="match status" value="1"/>
</dbReference>
<feature type="domain" description="CARD" evidence="3">
    <location>
        <begin position="10"/>
        <end position="82"/>
    </location>
</feature>
<feature type="domain" description="Death" evidence="2">
    <location>
        <begin position="135"/>
        <end position="205"/>
    </location>
</feature>
<dbReference type="Gene3D" id="1.10.533.10">
    <property type="entry name" value="Death Domain, Fas"/>
    <property type="match status" value="2"/>
</dbReference>
<dbReference type="STRING" id="8187.ENSLCAP00010052002"/>